<dbReference type="Gene3D" id="3.40.30.10">
    <property type="entry name" value="Glutaredoxin"/>
    <property type="match status" value="1"/>
</dbReference>
<dbReference type="PANTHER" id="PTHR42852:SF13">
    <property type="entry name" value="PROTEIN DIPZ"/>
    <property type="match status" value="1"/>
</dbReference>
<dbReference type="Pfam" id="PF00578">
    <property type="entry name" value="AhpC-TSA"/>
    <property type="match status" value="1"/>
</dbReference>
<dbReference type="KEGG" id="fmr:Fuma_04158"/>
<organism evidence="5 6">
    <name type="scientific">Fuerstiella marisgermanici</name>
    <dbReference type="NCBI Taxonomy" id="1891926"/>
    <lineage>
        <taxon>Bacteria</taxon>
        <taxon>Pseudomonadati</taxon>
        <taxon>Planctomycetota</taxon>
        <taxon>Planctomycetia</taxon>
        <taxon>Planctomycetales</taxon>
        <taxon>Planctomycetaceae</taxon>
        <taxon>Fuerstiella</taxon>
    </lineage>
</organism>
<evidence type="ECO:0000313" key="6">
    <source>
        <dbReference type="Proteomes" id="UP000187735"/>
    </source>
</evidence>
<dbReference type="InterPro" id="IPR050553">
    <property type="entry name" value="Thioredoxin_ResA/DsbE_sf"/>
</dbReference>
<dbReference type="PROSITE" id="PS51352">
    <property type="entry name" value="THIOREDOXIN_2"/>
    <property type="match status" value="1"/>
</dbReference>
<keyword evidence="1" id="KW-0676">Redox-active center</keyword>
<evidence type="ECO:0000256" key="2">
    <source>
        <dbReference type="SAM" id="MobiDB-lite"/>
    </source>
</evidence>
<keyword evidence="6" id="KW-1185">Reference proteome</keyword>
<evidence type="ECO:0000256" key="3">
    <source>
        <dbReference type="SAM" id="SignalP"/>
    </source>
</evidence>
<evidence type="ECO:0000259" key="4">
    <source>
        <dbReference type="PROSITE" id="PS51352"/>
    </source>
</evidence>
<dbReference type="AlphaFoldDB" id="A0A1P8WKF1"/>
<dbReference type="EMBL" id="CP017641">
    <property type="protein sequence ID" value="APZ94526.1"/>
    <property type="molecule type" value="Genomic_DNA"/>
</dbReference>
<dbReference type="GO" id="GO:0016209">
    <property type="term" value="F:antioxidant activity"/>
    <property type="evidence" value="ECO:0007669"/>
    <property type="project" value="InterPro"/>
</dbReference>
<dbReference type="OrthoDB" id="288837at2"/>
<dbReference type="PROSITE" id="PS00194">
    <property type="entry name" value="THIOREDOXIN_1"/>
    <property type="match status" value="1"/>
</dbReference>
<dbReference type="InterPro" id="IPR036249">
    <property type="entry name" value="Thioredoxin-like_sf"/>
</dbReference>
<dbReference type="SUPFAM" id="SSF52833">
    <property type="entry name" value="Thioredoxin-like"/>
    <property type="match status" value="1"/>
</dbReference>
<dbReference type="CDD" id="cd02966">
    <property type="entry name" value="TlpA_like_family"/>
    <property type="match status" value="1"/>
</dbReference>
<evidence type="ECO:0000313" key="5">
    <source>
        <dbReference type="EMBL" id="APZ94526.1"/>
    </source>
</evidence>
<dbReference type="InterPro" id="IPR000866">
    <property type="entry name" value="AhpC/TSA"/>
</dbReference>
<proteinExistence type="predicted"/>
<dbReference type="GO" id="GO:0016491">
    <property type="term" value="F:oxidoreductase activity"/>
    <property type="evidence" value="ECO:0007669"/>
    <property type="project" value="InterPro"/>
</dbReference>
<dbReference type="InterPro" id="IPR013766">
    <property type="entry name" value="Thioredoxin_domain"/>
</dbReference>
<feature type="domain" description="Thioredoxin" evidence="4">
    <location>
        <begin position="228"/>
        <end position="371"/>
    </location>
</feature>
<dbReference type="Proteomes" id="UP000187735">
    <property type="component" value="Chromosome"/>
</dbReference>
<dbReference type="NCBIfam" id="NF047558">
    <property type="entry name" value="TPR_END_plus"/>
    <property type="match status" value="1"/>
</dbReference>
<dbReference type="PROSITE" id="PS51257">
    <property type="entry name" value="PROKAR_LIPOPROTEIN"/>
    <property type="match status" value="1"/>
</dbReference>
<sequence precursor="true">MPIIYRTASAVVLFLFVGCTETADVQNAATSPETSDATVLDADSAAAAPAEASIATESPDTTDEPAASVSEYAALPDGLPPQVAEAYQKTTEKAADGGFDGLLSLAGISQHIASQAAESNPDAASTFFKQSATALRAGRELYPEELPGSFVGPILYNEACAFAKEGNIEVAERSLAEAVESGFKDFDLLRSDTDLEAVRSAPGFEDKLKQWEVVAVEKTIKRVREELASNESFAFDFTLNDIEGNAQSLAAYKGKVLIVDIWGTWCPPCREEIPSFIKLQEKLGDKGFQILGLNYEHADEEANIATVSAFIKENGINYPCILGTDEVRDQVPNFEGFPTTLFIDRAGRVRLKAVGLHEYSYLEAIVNELLAEEAPTANSAG</sequence>
<dbReference type="InterPro" id="IPR017937">
    <property type="entry name" value="Thioredoxin_CS"/>
</dbReference>
<dbReference type="PANTHER" id="PTHR42852">
    <property type="entry name" value="THIOL:DISULFIDE INTERCHANGE PROTEIN DSBE"/>
    <property type="match status" value="1"/>
</dbReference>
<dbReference type="STRING" id="1891926.Fuma_04158"/>
<keyword evidence="3" id="KW-0732">Signal</keyword>
<feature type="region of interest" description="Disordered" evidence="2">
    <location>
        <begin position="48"/>
        <end position="67"/>
    </location>
</feature>
<feature type="signal peptide" evidence="3">
    <location>
        <begin position="1"/>
        <end position="23"/>
    </location>
</feature>
<evidence type="ECO:0000256" key="1">
    <source>
        <dbReference type="ARBA" id="ARBA00023284"/>
    </source>
</evidence>
<dbReference type="RefSeq" id="WP_077025811.1">
    <property type="nucleotide sequence ID" value="NZ_CP017641.1"/>
</dbReference>
<feature type="chain" id="PRO_5012501443" evidence="3">
    <location>
        <begin position="24"/>
        <end position="381"/>
    </location>
</feature>
<name>A0A1P8WKF1_9PLAN</name>
<accession>A0A1P8WKF1</accession>
<gene>
    <name evidence="5" type="primary">resA_5</name>
    <name evidence="5" type="ORF">Fuma_04158</name>
</gene>
<protein>
    <submittedName>
        <fullName evidence="5">Thiol-disulfide oxidoreductase ResA</fullName>
    </submittedName>
</protein>
<reference evidence="5 6" key="1">
    <citation type="journal article" date="2016" name="Front. Microbiol.">
        <title>Fuerstia marisgermanicae gen. nov., sp. nov., an Unusual Member of the Phylum Planctomycetes from the German Wadden Sea.</title>
        <authorList>
            <person name="Kohn T."/>
            <person name="Heuer A."/>
            <person name="Jogler M."/>
            <person name="Vollmers J."/>
            <person name="Boedeker C."/>
            <person name="Bunk B."/>
            <person name="Rast P."/>
            <person name="Borchert D."/>
            <person name="Glockner I."/>
            <person name="Freese H.M."/>
            <person name="Klenk H.P."/>
            <person name="Overmann J."/>
            <person name="Kaster A.K."/>
            <person name="Rohde M."/>
            <person name="Wiegand S."/>
            <person name="Jogler C."/>
        </authorList>
    </citation>
    <scope>NUCLEOTIDE SEQUENCE [LARGE SCALE GENOMIC DNA]</scope>
    <source>
        <strain evidence="5 6">NH11</strain>
    </source>
</reference>